<sequence length="403" mass="42229">MSLLFLFLLFSGVHGQALTFLNTQTTITCASILLQWRGGIQPYQLIQQIPGLPDHQSDLGNTQSHIFIPDFMQVLAGDQFTLTIKDSDGNSTTKQFASSTEKCKGAADAVNAPGFKKSFSQVSPSNTHSFSSSDTHTTATTGSISLSSGSSTTTTSSVASPSPSLTATSSPSLLPSSSPSPPSPSSKSSTSISTATHPPSSNKVLIGGIVGGLALLALLSLAALCYFCKLRPRQLARRRFAVLDTECSSGRNSRAVNPFAIVSPGPASASASGVGFSPESKENENPFDDSNSPTPTPITTTTIFEERLKKDKRDRQKGESTVPAISLVYNSDSDSDSLKSMDVMTMRRRMDLLLAENAKLDNTRLVGSKSSSMGSVGSGGSSPAPSYLSYLAASGGDVRALFS</sequence>
<dbReference type="AlphaFoldDB" id="A0A9P5PFP5"/>
<evidence type="ECO:0008006" key="6">
    <source>
        <dbReference type="Google" id="ProtNLM"/>
    </source>
</evidence>
<dbReference type="OrthoDB" id="3123878at2759"/>
<reference evidence="4" key="1">
    <citation type="submission" date="2020-11" db="EMBL/GenBank/DDBJ databases">
        <authorList>
            <consortium name="DOE Joint Genome Institute"/>
            <person name="Ahrendt S."/>
            <person name="Riley R."/>
            <person name="Andreopoulos W."/>
            <person name="Labutti K."/>
            <person name="Pangilinan J."/>
            <person name="Ruiz-Duenas F.J."/>
            <person name="Barrasa J.M."/>
            <person name="Sanchez-Garcia M."/>
            <person name="Camarero S."/>
            <person name="Miyauchi S."/>
            <person name="Serrano A."/>
            <person name="Linde D."/>
            <person name="Babiker R."/>
            <person name="Drula E."/>
            <person name="Ayuso-Fernandez I."/>
            <person name="Pacheco R."/>
            <person name="Padilla G."/>
            <person name="Ferreira P."/>
            <person name="Barriuso J."/>
            <person name="Kellner H."/>
            <person name="Castanera R."/>
            <person name="Alfaro M."/>
            <person name="Ramirez L."/>
            <person name="Pisabarro A.G."/>
            <person name="Kuo A."/>
            <person name="Tritt A."/>
            <person name="Lipzen A."/>
            <person name="He G."/>
            <person name="Yan M."/>
            <person name="Ng V."/>
            <person name="Cullen D."/>
            <person name="Martin F."/>
            <person name="Rosso M.-N."/>
            <person name="Henrissat B."/>
            <person name="Hibbett D."/>
            <person name="Martinez A.T."/>
            <person name="Grigoriev I.V."/>
        </authorList>
    </citation>
    <scope>NUCLEOTIDE SEQUENCE</scope>
    <source>
        <strain evidence="4">AH 40177</strain>
    </source>
</reference>
<feature type="signal peptide" evidence="3">
    <location>
        <begin position="1"/>
        <end position="15"/>
    </location>
</feature>
<name>A0A9P5PFP5_9AGAR</name>
<protein>
    <recommendedName>
        <fullName evidence="6">Mid2 domain-containing protein</fullName>
    </recommendedName>
</protein>
<keyword evidence="2" id="KW-0472">Membrane</keyword>
<evidence type="ECO:0000256" key="2">
    <source>
        <dbReference type="SAM" id="Phobius"/>
    </source>
</evidence>
<dbReference type="EMBL" id="JADNRY010000207">
    <property type="protein sequence ID" value="KAF9061295.1"/>
    <property type="molecule type" value="Genomic_DNA"/>
</dbReference>
<feature type="chain" id="PRO_5040224388" description="Mid2 domain-containing protein" evidence="3">
    <location>
        <begin position="16"/>
        <end position="403"/>
    </location>
</feature>
<evidence type="ECO:0000313" key="5">
    <source>
        <dbReference type="Proteomes" id="UP000772434"/>
    </source>
</evidence>
<evidence type="ECO:0000256" key="1">
    <source>
        <dbReference type="SAM" id="MobiDB-lite"/>
    </source>
</evidence>
<feature type="region of interest" description="Disordered" evidence="1">
    <location>
        <begin position="270"/>
        <end position="303"/>
    </location>
</feature>
<evidence type="ECO:0000313" key="4">
    <source>
        <dbReference type="EMBL" id="KAF9061295.1"/>
    </source>
</evidence>
<keyword evidence="3" id="KW-0732">Signal</keyword>
<keyword evidence="2" id="KW-1133">Transmembrane helix</keyword>
<evidence type="ECO:0000256" key="3">
    <source>
        <dbReference type="SAM" id="SignalP"/>
    </source>
</evidence>
<keyword evidence="2" id="KW-0812">Transmembrane</keyword>
<proteinExistence type="predicted"/>
<dbReference type="Proteomes" id="UP000772434">
    <property type="component" value="Unassembled WGS sequence"/>
</dbReference>
<feature type="compositionally biased region" description="Low complexity" evidence="1">
    <location>
        <begin position="126"/>
        <end position="177"/>
    </location>
</feature>
<keyword evidence="5" id="KW-1185">Reference proteome</keyword>
<accession>A0A9P5PFP5</accession>
<feature type="region of interest" description="Disordered" evidence="1">
    <location>
        <begin position="126"/>
        <end position="198"/>
    </location>
</feature>
<organism evidence="4 5">
    <name type="scientific">Rhodocollybia butyracea</name>
    <dbReference type="NCBI Taxonomy" id="206335"/>
    <lineage>
        <taxon>Eukaryota</taxon>
        <taxon>Fungi</taxon>
        <taxon>Dikarya</taxon>
        <taxon>Basidiomycota</taxon>
        <taxon>Agaricomycotina</taxon>
        <taxon>Agaricomycetes</taxon>
        <taxon>Agaricomycetidae</taxon>
        <taxon>Agaricales</taxon>
        <taxon>Marasmiineae</taxon>
        <taxon>Omphalotaceae</taxon>
        <taxon>Rhodocollybia</taxon>
    </lineage>
</organism>
<gene>
    <name evidence="4" type="ORF">BDP27DRAFT_1338344</name>
</gene>
<feature type="compositionally biased region" description="Low complexity" evidence="1">
    <location>
        <begin position="185"/>
        <end position="196"/>
    </location>
</feature>
<feature type="transmembrane region" description="Helical" evidence="2">
    <location>
        <begin position="204"/>
        <end position="228"/>
    </location>
</feature>
<comment type="caution">
    <text evidence="4">The sequence shown here is derived from an EMBL/GenBank/DDBJ whole genome shotgun (WGS) entry which is preliminary data.</text>
</comment>